<evidence type="ECO:0008006" key="4">
    <source>
        <dbReference type="Google" id="ProtNLM"/>
    </source>
</evidence>
<comment type="caution">
    <text evidence="2">The sequence shown here is derived from an EMBL/GenBank/DDBJ whole genome shotgun (WGS) entry which is preliminary data.</text>
</comment>
<evidence type="ECO:0000313" key="2">
    <source>
        <dbReference type="EMBL" id="KWV47704.1"/>
    </source>
</evidence>
<feature type="transmembrane region" description="Helical" evidence="1">
    <location>
        <begin position="220"/>
        <end position="239"/>
    </location>
</feature>
<sequence length="274" mass="30016">MEKSSLNFIISIAEISIWGVGLVLLCLQLAAHEVGYRIGKRAKSRGTSQPENVGVVVGGMLGLLAFVLALTLSYSSARFNERRQDALAEANAIGTAWLRAQAIGSPEALDIAKLLGEYLDVREGFVRAGRDQQSIEKANQQTSALQQEIWSQVTAIVRQRPDAVTAALMSAVNETFDTGTSERFALDTRLPAQIFWLLVGVMVLSMATLGYQFGIKGRPVRFLVLLLTLVWTAVVIDILDLATARLGSFRTDVRMYEWTRQGLGEARPPPVPIQ</sequence>
<dbReference type="InterPro" id="IPR025333">
    <property type="entry name" value="DUF4239"/>
</dbReference>
<proteinExistence type="predicted"/>
<reference evidence="2 3" key="1">
    <citation type="submission" date="2015-11" db="EMBL/GenBank/DDBJ databases">
        <title>Draft Genome Sequence of the Strain BR 10423 (Rhizobium sp.) isolated from nodules of Mimosa pudica.</title>
        <authorList>
            <person name="Barauna A.C."/>
            <person name="Zilli J.E."/>
            <person name="Simoes-Araujo J.L."/>
            <person name="Reis V.M."/>
            <person name="James E.K."/>
            <person name="Reis F.B.Jr."/>
            <person name="Rouws L.F."/>
            <person name="Passos S.R."/>
            <person name="Gois S.R."/>
        </authorList>
    </citation>
    <scope>NUCLEOTIDE SEQUENCE [LARGE SCALE GENOMIC DNA]</scope>
    <source>
        <strain evidence="2 3">BR10423</strain>
    </source>
</reference>
<evidence type="ECO:0000313" key="3">
    <source>
        <dbReference type="Proteomes" id="UP000068164"/>
    </source>
</evidence>
<dbReference type="Proteomes" id="UP000068164">
    <property type="component" value="Unassembled WGS sequence"/>
</dbReference>
<feature type="transmembrane region" description="Helical" evidence="1">
    <location>
        <begin position="52"/>
        <end position="74"/>
    </location>
</feature>
<keyword evidence="3" id="KW-1185">Reference proteome</keyword>
<feature type="transmembrane region" description="Helical" evidence="1">
    <location>
        <begin position="194"/>
        <end position="213"/>
    </location>
</feature>
<name>A0A120FIL4_9HYPH</name>
<keyword evidence="1" id="KW-0812">Transmembrane</keyword>
<dbReference type="Pfam" id="PF14023">
    <property type="entry name" value="Bestrophin-like"/>
    <property type="match status" value="1"/>
</dbReference>
<dbReference type="EMBL" id="LNCD01000103">
    <property type="protein sequence ID" value="KWV47704.1"/>
    <property type="molecule type" value="Genomic_DNA"/>
</dbReference>
<dbReference type="AlphaFoldDB" id="A0A120FIL4"/>
<organism evidence="2 3">
    <name type="scientific">Rhizobium altiplani</name>
    <dbReference type="NCBI Taxonomy" id="1864509"/>
    <lineage>
        <taxon>Bacteria</taxon>
        <taxon>Pseudomonadati</taxon>
        <taxon>Pseudomonadota</taxon>
        <taxon>Alphaproteobacteria</taxon>
        <taxon>Hyphomicrobiales</taxon>
        <taxon>Rhizobiaceae</taxon>
        <taxon>Rhizobium/Agrobacterium group</taxon>
        <taxon>Rhizobium</taxon>
    </lineage>
</organism>
<keyword evidence="1" id="KW-0472">Membrane</keyword>
<protein>
    <recommendedName>
        <fullName evidence="4">DUF4239 domain-containing protein</fullName>
    </recommendedName>
</protein>
<evidence type="ECO:0000256" key="1">
    <source>
        <dbReference type="SAM" id="Phobius"/>
    </source>
</evidence>
<accession>A0A120FIL4</accession>
<keyword evidence="1" id="KW-1133">Transmembrane helix</keyword>
<feature type="transmembrane region" description="Helical" evidence="1">
    <location>
        <begin position="6"/>
        <end position="31"/>
    </location>
</feature>
<gene>
    <name evidence="2" type="ORF">AS026_13095</name>
</gene>